<reference evidence="3" key="1">
    <citation type="journal article" date="2022" name="Int. J. Mol. Sci.">
        <title>Draft Genome of Tanacetum Coccineum: Genomic Comparison of Closely Related Tanacetum-Family Plants.</title>
        <authorList>
            <person name="Yamashiro T."/>
            <person name="Shiraishi A."/>
            <person name="Nakayama K."/>
            <person name="Satake H."/>
        </authorList>
    </citation>
    <scope>NUCLEOTIDE SEQUENCE</scope>
</reference>
<dbReference type="Pfam" id="PF00078">
    <property type="entry name" value="RVT_1"/>
    <property type="match status" value="1"/>
</dbReference>
<evidence type="ECO:0000313" key="4">
    <source>
        <dbReference type="Proteomes" id="UP001151760"/>
    </source>
</evidence>
<sequence length="656" mass="75475">MSFLTSIYSLGNIMDGVDIENLTIEQYLELIKENHAPSVGIKVDDITIAEYLEYEETIKTQDYDDYQPHLAKDDVPTRYKGHLSPRHKSPDPPLDAKTNPYFQASLSPIHPKITQTPIEMADKTRRVSQGIIKNVMVKIDKFAFTSDFVIIDTKGSNNKTIILGRPSLANIRAKINVSTIEVSLGIEEDRVKKMNKQECNFTTAVSEHLSERPTSQDELSYEAGNTNSKTHWCEPVRQEHEKGYTLWASCDPYHKICNGGGILDKKLKHYWKSTNDDDRIGLEWEGLSCPTGNRRIQKKCGETKTRAIIGAMINKLPEEWFSGVSKDKDDLEGIIDYLEPTLYDGFIDHNDEAYKRRKNKLLGMPYTEPPPIVKEEAKITGYNLGAGEKEDICTKWASCNPHFDECDGGDNPRKNKEYWESSNDDKRTNLEWENLSFDNWVKVAFGKNAEAMRKLSRPARPIIMELNKLTIKNRYPLPRIDDLFDQLQGSWYFFKIDLRFRYHQLRVHEDDIPKTAFKTCDGHFDITVMPFGLTNAPATRKEHKEHLGLVLELLKKERLYAKFSKYPSKIEAVKSWEAPRTPSENSVSILGTWQSINVKAEHQRPFGLLQQPEIPEWKWERIAMDFVTKLPRTSSGHNTIWVVVDRLTKSAHCDES</sequence>
<dbReference type="InterPro" id="IPR043502">
    <property type="entry name" value="DNA/RNA_pol_sf"/>
</dbReference>
<organism evidence="3 4">
    <name type="scientific">Tanacetum coccineum</name>
    <dbReference type="NCBI Taxonomy" id="301880"/>
    <lineage>
        <taxon>Eukaryota</taxon>
        <taxon>Viridiplantae</taxon>
        <taxon>Streptophyta</taxon>
        <taxon>Embryophyta</taxon>
        <taxon>Tracheophyta</taxon>
        <taxon>Spermatophyta</taxon>
        <taxon>Magnoliopsida</taxon>
        <taxon>eudicotyledons</taxon>
        <taxon>Gunneridae</taxon>
        <taxon>Pentapetalae</taxon>
        <taxon>asterids</taxon>
        <taxon>campanulids</taxon>
        <taxon>Asterales</taxon>
        <taxon>Asteraceae</taxon>
        <taxon>Asteroideae</taxon>
        <taxon>Anthemideae</taxon>
        <taxon>Anthemidinae</taxon>
        <taxon>Tanacetum</taxon>
    </lineage>
</organism>
<dbReference type="PANTHER" id="PTHR24559:SF444">
    <property type="entry name" value="REVERSE TRANSCRIPTASE DOMAIN-CONTAINING PROTEIN"/>
    <property type="match status" value="1"/>
</dbReference>
<dbReference type="SUPFAM" id="SSF56672">
    <property type="entry name" value="DNA/RNA polymerases"/>
    <property type="match status" value="1"/>
</dbReference>
<dbReference type="Proteomes" id="UP001151760">
    <property type="component" value="Unassembled WGS sequence"/>
</dbReference>
<evidence type="ECO:0000313" key="3">
    <source>
        <dbReference type="EMBL" id="GJT17892.1"/>
    </source>
</evidence>
<accession>A0ABQ5BVR0</accession>
<keyword evidence="3" id="KW-0548">Nucleotidyltransferase</keyword>
<dbReference type="Gene3D" id="3.30.70.270">
    <property type="match status" value="1"/>
</dbReference>
<name>A0ABQ5BVR0_9ASTR</name>
<dbReference type="InterPro" id="IPR021109">
    <property type="entry name" value="Peptidase_aspartic_dom_sf"/>
</dbReference>
<keyword evidence="4" id="KW-1185">Reference proteome</keyword>
<feature type="compositionally biased region" description="Basic and acidic residues" evidence="1">
    <location>
        <begin position="67"/>
        <end position="77"/>
    </location>
</feature>
<comment type="caution">
    <text evidence="3">The sequence shown here is derived from an EMBL/GenBank/DDBJ whole genome shotgun (WGS) entry which is preliminary data.</text>
</comment>
<dbReference type="EMBL" id="BQNB010013596">
    <property type="protein sequence ID" value="GJT17892.1"/>
    <property type="molecule type" value="Genomic_DNA"/>
</dbReference>
<dbReference type="Gene3D" id="3.10.10.10">
    <property type="entry name" value="HIV Type 1 Reverse Transcriptase, subunit A, domain 1"/>
    <property type="match status" value="1"/>
</dbReference>
<keyword evidence="3" id="KW-0695">RNA-directed DNA polymerase</keyword>
<dbReference type="InterPro" id="IPR043128">
    <property type="entry name" value="Rev_trsase/Diguanyl_cyclase"/>
</dbReference>
<gene>
    <name evidence="3" type="ORF">Tco_0876598</name>
</gene>
<keyword evidence="3" id="KW-0808">Transferase</keyword>
<reference evidence="3" key="2">
    <citation type="submission" date="2022-01" db="EMBL/GenBank/DDBJ databases">
        <authorList>
            <person name="Yamashiro T."/>
            <person name="Shiraishi A."/>
            <person name="Satake H."/>
            <person name="Nakayama K."/>
        </authorList>
    </citation>
    <scope>NUCLEOTIDE SEQUENCE</scope>
</reference>
<dbReference type="InterPro" id="IPR053134">
    <property type="entry name" value="RNA-dir_DNA_polymerase"/>
</dbReference>
<dbReference type="InterPro" id="IPR000477">
    <property type="entry name" value="RT_dom"/>
</dbReference>
<dbReference type="CDD" id="cd01647">
    <property type="entry name" value="RT_LTR"/>
    <property type="match status" value="1"/>
</dbReference>
<evidence type="ECO:0000259" key="2">
    <source>
        <dbReference type="Pfam" id="PF00078"/>
    </source>
</evidence>
<dbReference type="Gene3D" id="2.40.70.10">
    <property type="entry name" value="Acid Proteases"/>
    <property type="match status" value="1"/>
</dbReference>
<feature type="region of interest" description="Disordered" evidence="1">
    <location>
        <begin position="67"/>
        <end position="95"/>
    </location>
</feature>
<dbReference type="GO" id="GO:0003964">
    <property type="term" value="F:RNA-directed DNA polymerase activity"/>
    <property type="evidence" value="ECO:0007669"/>
    <property type="project" value="UniProtKB-KW"/>
</dbReference>
<evidence type="ECO:0000256" key="1">
    <source>
        <dbReference type="SAM" id="MobiDB-lite"/>
    </source>
</evidence>
<dbReference type="InterPro" id="IPR036397">
    <property type="entry name" value="RNaseH_sf"/>
</dbReference>
<dbReference type="PANTHER" id="PTHR24559">
    <property type="entry name" value="TRANSPOSON TY3-I GAG-POL POLYPROTEIN"/>
    <property type="match status" value="1"/>
</dbReference>
<proteinExistence type="predicted"/>
<dbReference type="Gene3D" id="3.30.420.10">
    <property type="entry name" value="Ribonuclease H-like superfamily/Ribonuclease H"/>
    <property type="match status" value="1"/>
</dbReference>
<protein>
    <submittedName>
        <fullName evidence="3">Reverse transcriptase domain-containing protein</fullName>
    </submittedName>
</protein>
<feature type="domain" description="Reverse transcriptase" evidence="2">
    <location>
        <begin position="464"/>
        <end position="539"/>
    </location>
</feature>